<accession>A0AAD7BAK9</accession>
<dbReference type="EMBL" id="JARKIF010000025">
    <property type="protein sequence ID" value="KAJ7614846.1"/>
    <property type="molecule type" value="Genomic_DNA"/>
</dbReference>
<name>A0AAD7BAK9_9AGAR</name>
<dbReference type="Proteomes" id="UP001221142">
    <property type="component" value="Unassembled WGS sequence"/>
</dbReference>
<protein>
    <submittedName>
        <fullName evidence="2">CHAT domain-containing protein</fullName>
    </submittedName>
</protein>
<gene>
    <name evidence="2" type="ORF">FB45DRAFT_758115</name>
</gene>
<proteinExistence type="predicted"/>
<organism evidence="2 3">
    <name type="scientific">Roridomyces roridus</name>
    <dbReference type="NCBI Taxonomy" id="1738132"/>
    <lineage>
        <taxon>Eukaryota</taxon>
        <taxon>Fungi</taxon>
        <taxon>Dikarya</taxon>
        <taxon>Basidiomycota</taxon>
        <taxon>Agaricomycotina</taxon>
        <taxon>Agaricomycetes</taxon>
        <taxon>Agaricomycetidae</taxon>
        <taxon>Agaricales</taxon>
        <taxon>Marasmiineae</taxon>
        <taxon>Mycenaceae</taxon>
        <taxon>Roridomyces</taxon>
    </lineage>
</organism>
<comment type="caution">
    <text evidence="2">The sequence shown here is derived from an EMBL/GenBank/DDBJ whole genome shotgun (WGS) entry which is preliminary data.</text>
</comment>
<dbReference type="Gene3D" id="1.25.40.10">
    <property type="entry name" value="Tetratricopeptide repeat domain"/>
    <property type="match status" value="2"/>
</dbReference>
<feature type="domain" description="CHAT" evidence="1">
    <location>
        <begin position="926"/>
        <end position="1213"/>
    </location>
</feature>
<keyword evidence="3" id="KW-1185">Reference proteome</keyword>
<dbReference type="AlphaFoldDB" id="A0AAD7BAK9"/>
<reference evidence="2" key="1">
    <citation type="submission" date="2023-03" db="EMBL/GenBank/DDBJ databases">
        <title>Massive genome expansion in bonnet fungi (Mycena s.s.) driven by repeated elements and novel gene families across ecological guilds.</title>
        <authorList>
            <consortium name="Lawrence Berkeley National Laboratory"/>
            <person name="Harder C.B."/>
            <person name="Miyauchi S."/>
            <person name="Viragh M."/>
            <person name="Kuo A."/>
            <person name="Thoen E."/>
            <person name="Andreopoulos B."/>
            <person name="Lu D."/>
            <person name="Skrede I."/>
            <person name="Drula E."/>
            <person name="Henrissat B."/>
            <person name="Morin E."/>
            <person name="Kohler A."/>
            <person name="Barry K."/>
            <person name="LaButti K."/>
            <person name="Morin E."/>
            <person name="Salamov A."/>
            <person name="Lipzen A."/>
            <person name="Mereny Z."/>
            <person name="Hegedus B."/>
            <person name="Baldrian P."/>
            <person name="Stursova M."/>
            <person name="Weitz H."/>
            <person name="Taylor A."/>
            <person name="Grigoriev I.V."/>
            <person name="Nagy L.G."/>
            <person name="Martin F."/>
            <person name="Kauserud H."/>
        </authorList>
    </citation>
    <scope>NUCLEOTIDE SEQUENCE</scope>
    <source>
        <strain evidence="2">9284</strain>
    </source>
</reference>
<sequence length="1214" mass="134201">MAYIGLGLALADRFMALGNLQDIDDAVTSLQASAVYTLPGDPLRAFVLKCLGDFLLRRFNDQSNINDLNDSVSLMNEANNMTPLEHLDKGEMVAGLAKALESRFKHLGTVDDLQKSLSLAHKALMLTPSGHLSRVDRLVDLGEYLSLDYKYHSNVASLNTSVTIMEEAVLLTPASHISRIARLLSLATTLEARFNCLGDVADIDRAMSLGDEAVHLMAHHNNSRSTLSALGMFLLSRFERYGTQDDLDQAVQLCRNAAHNVADVPDTRQIVHHLATVLTKCYELSGDICDLDESVSLRERVVTMIPEGHKGRPGALQNCAYSLCLRFQQFGNVPDLERSITMAQESFCLMPDNDSDKLECMRILYHSVSLDFHRLGDPSDINLCIQLAEHVVRTTPNHSPERPNRVRDLGSFLLRRFEQSGSHADLNLSISHHRAAVDLTPDDHVEKPSHLSSLGSALGKRFEQLGDLDDLNDAIEAHKRAIALTPAGDIVGNCLWLYNVTDLLCARHHRLGNLTDLERAVEIAEQVVQLFHNDHVEKPGSLDNLAGTLFFRFMRLHHSGDLNRCIDIERDALELMPMGHPGARTIMHNLAVYLFHRYQSSNDFQDLQDSYVLGKRAMSQTPDGHRDKPQFTMNHCTSLMNLQESLRFGDPQKLRDLLKAAAHSSSGPPRLRFDAASQWSRIGQVEGQDYVLNGYQLTLDLLPELAWLGVSIPDRYYQIRGVGQVARNACTAAITAGLPGRAVEWLEQGRSIIWGQLLTLRTPMHDLQAAHPSLAKKLLLLSHQLEAGGIRSIRNEAVPFSTHRLNGPLSHEITLERKNLLEEIRAKEKFDRFLLPRTLSQLSEAAVCGPVIVLNLSEDQCDALVLLPGTTMVKHLPLPEFTPELATTLAKTLQGLIQNSGARRNERLSGQRESKANTEDQFAHILAELWLKLVSPVVNALDIKVSPAQKLKRIWWCPTGVLTFLPIHAAGIYGPAETFGTKLSDFAISSYTPSLAALIEAFHRQVPRPGPVEETRLLAVAQPFVQGHAYIPGTQEEISTIEKHAIGKLPVARLDAEMATVSNVQAQMIDCSWVHFACHGAQNALEPTDSALLLADNSRLTVSNMIQMSLPQADFAFLSACQTANGSDILPDEAVHLAGGMLSAGYRSVIATMWAIMDNDAPQVAGDVYGYLLQTSKPDSRQAAEALHHAISKLRERPGSTLFAHWVPFIHVGI</sequence>
<dbReference type="InterPro" id="IPR024983">
    <property type="entry name" value="CHAT_dom"/>
</dbReference>
<dbReference type="Pfam" id="PF12770">
    <property type="entry name" value="CHAT"/>
    <property type="match status" value="1"/>
</dbReference>
<evidence type="ECO:0000259" key="1">
    <source>
        <dbReference type="Pfam" id="PF12770"/>
    </source>
</evidence>
<evidence type="ECO:0000313" key="2">
    <source>
        <dbReference type="EMBL" id="KAJ7614846.1"/>
    </source>
</evidence>
<evidence type="ECO:0000313" key="3">
    <source>
        <dbReference type="Proteomes" id="UP001221142"/>
    </source>
</evidence>
<dbReference type="InterPro" id="IPR011990">
    <property type="entry name" value="TPR-like_helical_dom_sf"/>
</dbReference>